<protein>
    <submittedName>
        <fullName evidence="3">Uncharacterized protein</fullName>
    </submittedName>
</protein>
<feature type="region of interest" description="Disordered" evidence="1">
    <location>
        <begin position="32"/>
        <end position="167"/>
    </location>
</feature>
<sequence length="197" mass="20259">MSASPNDSPLADKSSSSADGLRASILHALRLNSLPDTRTTRKGESEEKIVELPSPLTIDGETTFGVIDSAAAEAQEGEGDGDGGGGDDGGGGGESEAPPPPPPALPSPITVGGETTFDVVSPSNDGRAEDQVARTKAATDPACEGEREKEDGGRKKKKRDGRTGRDGGMELIAIGRFLRLRAAISAYRSSWAALSTL</sequence>
<accession>A0A914VER6</accession>
<keyword evidence="2" id="KW-1185">Reference proteome</keyword>
<dbReference type="WBParaSite" id="PSAMB.scaffold1863size27146.g15293.t1">
    <property type="protein sequence ID" value="PSAMB.scaffold1863size27146.g15293.t1"/>
    <property type="gene ID" value="PSAMB.scaffold1863size27146.g15293"/>
</dbReference>
<proteinExistence type="predicted"/>
<evidence type="ECO:0000313" key="3">
    <source>
        <dbReference type="WBParaSite" id="PSAMB.scaffold1863size27146.g15293.t1"/>
    </source>
</evidence>
<feature type="compositionally biased region" description="Basic and acidic residues" evidence="1">
    <location>
        <begin position="38"/>
        <end position="50"/>
    </location>
</feature>
<evidence type="ECO:0000313" key="2">
    <source>
        <dbReference type="Proteomes" id="UP000887566"/>
    </source>
</evidence>
<evidence type="ECO:0000256" key="1">
    <source>
        <dbReference type="SAM" id="MobiDB-lite"/>
    </source>
</evidence>
<dbReference type="Proteomes" id="UP000887566">
    <property type="component" value="Unplaced"/>
</dbReference>
<name>A0A914VER6_9BILA</name>
<feature type="compositionally biased region" description="Basic and acidic residues" evidence="1">
    <location>
        <begin position="144"/>
        <end position="153"/>
    </location>
</feature>
<dbReference type="AlphaFoldDB" id="A0A914VER6"/>
<feature type="compositionally biased region" description="Pro residues" evidence="1">
    <location>
        <begin position="97"/>
        <end position="106"/>
    </location>
</feature>
<reference evidence="3" key="1">
    <citation type="submission" date="2022-11" db="UniProtKB">
        <authorList>
            <consortium name="WormBaseParasite"/>
        </authorList>
    </citation>
    <scope>IDENTIFICATION</scope>
</reference>
<feature type="compositionally biased region" description="Gly residues" evidence="1">
    <location>
        <begin position="82"/>
        <end position="94"/>
    </location>
</feature>
<organism evidence="2 3">
    <name type="scientific">Plectus sambesii</name>
    <dbReference type="NCBI Taxonomy" id="2011161"/>
    <lineage>
        <taxon>Eukaryota</taxon>
        <taxon>Metazoa</taxon>
        <taxon>Ecdysozoa</taxon>
        <taxon>Nematoda</taxon>
        <taxon>Chromadorea</taxon>
        <taxon>Plectida</taxon>
        <taxon>Plectina</taxon>
        <taxon>Plectoidea</taxon>
        <taxon>Plectidae</taxon>
        <taxon>Plectus</taxon>
    </lineage>
</organism>